<keyword evidence="4 6" id="KW-1133">Transmembrane helix</keyword>
<keyword evidence="5 6" id="KW-0472">Membrane</keyword>
<feature type="transmembrane region" description="Helical" evidence="6">
    <location>
        <begin position="60"/>
        <end position="84"/>
    </location>
</feature>
<evidence type="ECO:0000256" key="3">
    <source>
        <dbReference type="ARBA" id="ARBA00022692"/>
    </source>
</evidence>
<evidence type="ECO:0000256" key="2">
    <source>
        <dbReference type="ARBA" id="ARBA00009190"/>
    </source>
</evidence>
<comment type="caution">
    <text evidence="7">The sequence shown here is derived from an EMBL/GenBank/DDBJ whole genome shotgun (WGS) entry which is preliminary data.</text>
</comment>
<feature type="transmembrane region" description="Helical" evidence="6">
    <location>
        <begin position="96"/>
        <end position="116"/>
    </location>
</feature>
<gene>
    <name evidence="7" type="ORF">CJ030_MR4G010912</name>
</gene>
<keyword evidence="3 6" id="KW-0812">Transmembrane</keyword>
<organism evidence="7 8">
    <name type="scientific">Morella rubra</name>
    <name type="common">Chinese bayberry</name>
    <dbReference type="NCBI Taxonomy" id="262757"/>
    <lineage>
        <taxon>Eukaryota</taxon>
        <taxon>Viridiplantae</taxon>
        <taxon>Streptophyta</taxon>
        <taxon>Embryophyta</taxon>
        <taxon>Tracheophyta</taxon>
        <taxon>Spermatophyta</taxon>
        <taxon>Magnoliopsida</taxon>
        <taxon>eudicotyledons</taxon>
        <taxon>Gunneridae</taxon>
        <taxon>Pentapetalae</taxon>
        <taxon>rosids</taxon>
        <taxon>fabids</taxon>
        <taxon>Fagales</taxon>
        <taxon>Myricaceae</taxon>
        <taxon>Morella</taxon>
    </lineage>
</organism>
<dbReference type="Proteomes" id="UP000516437">
    <property type="component" value="Chromosome 4"/>
</dbReference>
<keyword evidence="8" id="KW-1185">Reference proteome</keyword>
<dbReference type="InterPro" id="IPR001727">
    <property type="entry name" value="GDT1-like"/>
</dbReference>
<dbReference type="EMBL" id="RXIC02000022">
    <property type="protein sequence ID" value="KAB1215797.1"/>
    <property type="molecule type" value="Genomic_DNA"/>
</dbReference>
<evidence type="ECO:0000256" key="5">
    <source>
        <dbReference type="ARBA" id="ARBA00023136"/>
    </source>
</evidence>
<reference evidence="7 8" key="1">
    <citation type="journal article" date="2019" name="Plant Biotechnol. J.">
        <title>The red bayberry genome and genetic basis of sex determination.</title>
        <authorList>
            <person name="Jia H.M."/>
            <person name="Jia H.J."/>
            <person name="Cai Q.L."/>
            <person name="Wang Y."/>
            <person name="Zhao H.B."/>
            <person name="Yang W.F."/>
            <person name="Wang G.Y."/>
            <person name="Li Y.H."/>
            <person name="Zhan D.L."/>
            <person name="Shen Y.T."/>
            <person name="Niu Q.F."/>
            <person name="Chang L."/>
            <person name="Qiu J."/>
            <person name="Zhao L."/>
            <person name="Xie H.B."/>
            <person name="Fu W.Y."/>
            <person name="Jin J."/>
            <person name="Li X.W."/>
            <person name="Jiao Y."/>
            <person name="Zhou C.C."/>
            <person name="Tu T."/>
            <person name="Chai C.Y."/>
            <person name="Gao J.L."/>
            <person name="Fan L.J."/>
            <person name="van de Weg E."/>
            <person name="Wang J.Y."/>
            <person name="Gao Z.S."/>
        </authorList>
    </citation>
    <scope>NUCLEOTIDE SEQUENCE [LARGE SCALE GENOMIC DNA]</scope>
    <source>
        <tissue evidence="7">Leaves</tissue>
    </source>
</reference>
<evidence type="ECO:0000256" key="6">
    <source>
        <dbReference type="SAM" id="Phobius"/>
    </source>
</evidence>
<evidence type="ECO:0000256" key="4">
    <source>
        <dbReference type="ARBA" id="ARBA00022989"/>
    </source>
</evidence>
<proteinExistence type="inferred from homology"/>
<comment type="subcellular location">
    <subcellularLocation>
        <location evidence="1">Membrane</location>
        <topology evidence="1">Multi-pass membrane protein</topology>
    </subcellularLocation>
</comment>
<dbReference type="PANTHER" id="PTHR12608:SF6">
    <property type="entry name" value="PROTEIN PAM71, CHLOROPLASTIC"/>
    <property type="match status" value="1"/>
</dbReference>
<evidence type="ECO:0000256" key="1">
    <source>
        <dbReference type="ARBA" id="ARBA00004141"/>
    </source>
</evidence>
<dbReference type="GO" id="GO:0032468">
    <property type="term" value="P:Golgi calcium ion homeostasis"/>
    <property type="evidence" value="ECO:0007669"/>
    <property type="project" value="TreeGrafter"/>
</dbReference>
<dbReference type="AlphaFoldDB" id="A0A6A1VV54"/>
<dbReference type="PANTHER" id="PTHR12608">
    <property type="entry name" value="TRANSMEMBRANE PROTEIN HTP-1 RELATED"/>
    <property type="match status" value="1"/>
</dbReference>
<dbReference type="GO" id="GO:0005384">
    <property type="term" value="F:manganese ion transmembrane transporter activity"/>
    <property type="evidence" value="ECO:0007669"/>
    <property type="project" value="TreeGrafter"/>
</dbReference>
<dbReference type="GO" id="GO:0032472">
    <property type="term" value="P:Golgi calcium ion transport"/>
    <property type="evidence" value="ECO:0007669"/>
    <property type="project" value="TreeGrafter"/>
</dbReference>
<evidence type="ECO:0000313" key="7">
    <source>
        <dbReference type="EMBL" id="KAB1215797.1"/>
    </source>
</evidence>
<dbReference type="GO" id="GO:0015085">
    <property type="term" value="F:calcium ion transmembrane transporter activity"/>
    <property type="evidence" value="ECO:0007669"/>
    <property type="project" value="TreeGrafter"/>
</dbReference>
<sequence length="177" mass="19223">MQSLLSIDHRFGETDLPIDDIAAVFLLLYFGVSTLLDATSSDSPKAKDEQKEVELAVSKFSRNGAGILSTANTTISTFFLVFVAEWGLGDFSDLDAIYDIIKAVFLLLYFGVSTLLDATSSDSPKAKDEQKEVELAVSKFSRNGAGILSTANTTISTFFLVFVAEWGDKSFFSTIGE</sequence>
<name>A0A6A1VV54_9ROSI</name>
<dbReference type="GO" id="GO:0009535">
    <property type="term" value="C:chloroplast thylakoid membrane"/>
    <property type="evidence" value="ECO:0007669"/>
    <property type="project" value="TreeGrafter"/>
</dbReference>
<protein>
    <submittedName>
        <fullName evidence="7">GDT1-like protein 1, chloroplastic</fullName>
    </submittedName>
</protein>
<dbReference type="OrthoDB" id="1734573at2759"/>
<evidence type="ECO:0000313" key="8">
    <source>
        <dbReference type="Proteomes" id="UP000516437"/>
    </source>
</evidence>
<accession>A0A6A1VV54</accession>
<dbReference type="GO" id="GO:0005794">
    <property type="term" value="C:Golgi apparatus"/>
    <property type="evidence" value="ECO:0007669"/>
    <property type="project" value="TreeGrafter"/>
</dbReference>
<comment type="similarity">
    <text evidence="2">Belongs to the GDT1 family.</text>
</comment>